<dbReference type="GO" id="GO:0005886">
    <property type="term" value="C:plasma membrane"/>
    <property type="evidence" value="ECO:0007669"/>
    <property type="project" value="UniProtKB-SubCell"/>
</dbReference>
<dbReference type="EMBL" id="SLVV01000004">
    <property type="protein sequence ID" value="TCN25990.1"/>
    <property type="molecule type" value="Genomic_DNA"/>
</dbReference>
<feature type="transmembrane region" description="Helical" evidence="6">
    <location>
        <begin position="157"/>
        <end position="181"/>
    </location>
</feature>
<name>A0A4V2RDS9_9BACI</name>
<feature type="transmembrane region" description="Helical" evidence="6">
    <location>
        <begin position="232"/>
        <end position="251"/>
    </location>
</feature>
<evidence type="ECO:0000313" key="8">
    <source>
        <dbReference type="Proteomes" id="UP000295689"/>
    </source>
</evidence>
<reference evidence="7 8" key="1">
    <citation type="journal article" date="2015" name="Stand. Genomic Sci.">
        <title>Genomic Encyclopedia of Bacterial and Archaeal Type Strains, Phase III: the genomes of soil and plant-associated and newly described type strains.</title>
        <authorList>
            <person name="Whitman W.B."/>
            <person name="Woyke T."/>
            <person name="Klenk H.P."/>
            <person name="Zhou Y."/>
            <person name="Lilburn T.G."/>
            <person name="Beck B.J."/>
            <person name="De Vos P."/>
            <person name="Vandamme P."/>
            <person name="Eisen J.A."/>
            <person name="Garrity G."/>
            <person name="Hugenholtz P."/>
            <person name="Kyrpides N.C."/>
        </authorList>
    </citation>
    <scope>NUCLEOTIDE SEQUENCE [LARGE SCALE GENOMIC DNA]</scope>
    <source>
        <strain evidence="7 8">CV53</strain>
    </source>
</reference>
<keyword evidence="8" id="KW-1185">Reference proteome</keyword>
<organism evidence="7 8">
    <name type="scientific">Mesobacillus foraminis</name>
    <dbReference type="NCBI Taxonomy" id="279826"/>
    <lineage>
        <taxon>Bacteria</taxon>
        <taxon>Bacillati</taxon>
        <taxon>Bacillota</taxon>
        <taxon>Bacilli</taxon>
        <taxon>Bacillales</taxon>
        <taxon>Bacillaceae</taxon>
        <taxon>Mesobacillus</taxon>
    </lineage>
</organism>
<keyword evidence="4 6" id="KW-1133">Transmembrane helix</keyword>
<protein>
    <submittedName>
        <fullName evidence="7">Putative membrane protein</fullName>
    </submittedName>
</protein>
<evidence type="ECO:0000256" key="6">
    <source>
        <dbReference type="SAM" id="Phobius"/>
    </source>
</evidence>
<feature type="transmembrane region" description="Helical" evidence="6">
    <location>
        <begin position="12"/>
        <end position="34"/>
    </location>
</feature>
<comment type="subcellular location">
    <subcellularLocation>
        <location evidence="1">Cell membrane</location>
        <topology evidence="1">Multi-pass membrane protein</topology>
    </subcellularLocation>
</comment>
<feature type="transmembrane region" description="Helical" evidence="6">
    <location>
        <begin position="46"/>
        <end position="64"/>
    </location>
</feature>
<evidence type="ECO:0000313" key="7">
    <source>
        <dbReference type="EMBL" id="TCN25990.1"/>
    </source>
</evidence>
<dbReference type="RefSeq" id="WP_132004014.1">
    <property type="nucleotide sequence ID" value="NZ_JABUHM010000009.1"/>
</dbReference>
<keyword evidence="2" id="KW-1003">Cell membrane</keyword>
<evidence type="ECO:0000256" key="2">
    <source>
        <dbReference type="ARBA" id="ARBA00022475"/>
    </source>
</evidence>
<dbReference type="Pfam" id="PF09678">
    <property type="entry name" value="Caa3_CtaG"/>
    <property type="match status" value="1"/>
</dbReference>
<proteinExistence type="predicted"/>
<sequence>MNHHEHHIHGGLIPFVHLVLGLFLILVIFFYLLAANRSSRKYKKWPIHRTLFWCLGVTCIGASIMGPVGEKAHTEFTWHMGGHLLLGMLAPFLLVLSAPVTLVLHTLPVRMARQLSCFLRRRLTHLVSSPLAASILNIGGLWVLYTTSLYGSMHQSVSLYLLVHVHIFLAGYLYTAAMIYIDPVSNRFSFGHRAAVLILSLAGHGILSKWIYANPPTGVPRAQAELGGMLMYYGGDAIELMIIFILCLQWYKSARPRTSMSVAYKG</sequence>
<feature type="transmembrane region" description="Helical" evidence="6">
    <location>
        <begin position="125"/>
        <end position="145"/>
    </location>
</feature>
<dbReference type="InterPro" id="IPR019108">
    <property type="entry name" value="Caa3_assmbl_CtaG-rel"/>
</dbReference>
<gene>
    <name evidence="7" type="ORF">EV146_10497</name>
</gene>
<dbReference type="AlphaFoldDB" id="A0A4V2RDS9"/>
<keyword evidence="3 6" id="KW-0812">Transmembrane</keyword>
<feature type="transmembrane region" description="Helical" evidence="6">
    <location>
        <begin position="193"/>
        <end position="212"/>
    </location>
</feature>
<evidence type="ECO:0000256" key="5">
    <source>
        <dbReference type="ARBA" id="ARBA00023136"/>
    </source>
</evidence>
<comment type="caution">
    <text evidence="7">The sequence shown here is derived from an EMBL/GenBank/DDBJ whole genome shotgun (WGS) entry which is preliminary data.</text>
</comment>
<evidence type="ECO:0000256" key="4">
    <source>
        <dbReference type="ARBA" id="ARBA00022989"/>
    </source>
</evidence>
<evidence type="ECO:0000256" key="1">
    <source>
        <dbReference type="ARBA" id="ARBA00004651"/>
    </source>
</evidence>
<evidence type="ECO:0000256" key="3">
    <source>
        <dbReference type="ARBA" id="ARBA00022692"/>
    </source>
</evidence>
<dbReference type="Proteomes" id="UP000295689">
    <property type="component" value="Unassembled WGS sequence"/>
</dbReference>
<accession>A0A4V2RDS9</accession>
<keyword evidence="5 6" id="KW-0472">Membrane</keyword>
<feature type="transmembrane region" description="Helical" evidence="6">
    <location>
        <begin position="84"/>
        <end position="104"/>
    </location>
</feature>